<sequence length="114" mass="12858">MEKIIISKSGFIVFDTETNVVRRPIDLYFTNRVARVDKGGQVITDDEIIDVEPNSYVTVFNAYDEAGYAKSKVIVISDPATVHDLDEFYTETKEGSRDFKLKVTCDNDPKCDPA</sequence>
<dbReference type="GeneID" id="65130615"/>
<dbReference type="KEGG" id="vg:65130615"/>
<dbReference type="Proteomes" id="UP000594150">
    <property type="component" value="Segment"/>
</dbReference>
<protein>
    <submittedName>
        <fullName evidence="1">Uncharacterized protein</fullName>
    </submittedName>
</protein>
<dbReference type="RefSeq" id="YP_010112154.1">
    <property type="nucleotide sequence ID" value="NC_055888.1"/>
</dbReference>
<proteinExistence type="predicted"/>
<reference evidence="1 2" key="1">
    <citation type="submission" date="2020-07" db="EMBL/GenBank/DDBJ databases">
        <title>Taxonomic proposal: Crassvirales, a new order of highly abundant and diverse bacterial viruses.</title>
        <authorList>
            <person name="Shkoporov A.N."/>
            <person name="Stockdale S.R."/>
            <person name="Guerin E."/>
            <person name="Ross R.P."/>
            <person name="Hill C."/>
        </authorList>
    </citation>
    <scope>NUCLEOTIDE SEQUENCE [LARGE SCALE GENOMIC DNA]</scope>
</reference>
<accession>A0A7M1RSE1</accession>
<evidence type="ECO:0000313" key="2">
    <source>
        <dbReference type="Proteomes" id="UP000594150"/>
    </source>
</evidence>
<organism evidence="1 2">
    <name type="scientific">uncultured phage cr52_1</name>
    <dbReference type="NCBI Taxonomy" id="2772079"/>
    <lineage>
        <taxon>Viruses</taxon>
        <taxon>Duplodnaviria</taxon>
        <taxon>Heunggongvirae</taxon>
        <taxon>Uroviricota</taxon>
        <taxon>Caudoviricetes</taxon>
        <taxon>Crassvirales</taxon>
        <taxon>Suoliviridae</taxon>
        <taxon>Loutivirinae</taxon>
        <taxon>Buchavirus</taxon>
        <taxon>Buchavirus copri</taxon>
    </lineage>
</organism>
<name>A0A7M1RSE1_9CAUD</name>
<dbReference type="EMBL" id="MT774395">
    <property type="protein sequence ID" value="QOR56702.1"/>
    <property type="molecule type" value="Genomic_DNA"/>
</dbReference>
<keyword evidence="2" id="KW-1185">Reference proteome</keyword>
<evidence type="ECO:0000313" key="1">
    <source>
        <dbReference type="EMBL" id="QOR56702.1"/>
    </source>
</evidence>